<dbReference type="Gene3D" id="1.10.460.10">
    <property type="entry name" value="Topoisomerase I, domain 2"/>
    <property type="match status" value="1"/>
</dbReference>
<keyword evidence="1 4" id="KW-0799">Topoisomerase</keyword>
<dbReference type="Pfam" id="PF01131">
    <property type="entry name" value="Topoisom_bac"/>
    <property type="match status" value="1"/>
</dbReference>
<comment type="function">
    <text evidence="4">Introduces a single-strand break via transesterification at a target site in duplex DNA. Releases the supercoiling and torsional tension of DNA introduced during the DNA replication and transcription by transiently cleaving and rejoining one strand of the DNA duplex. The scissile phosphodiester is attacked by the catalytic tyrosine of the enzyme, resulting in the formation of a DNA-(5'-phosphotyrosyl)-enzyme intermediate and the expulsion of a 3'-OH DNA strand.</text>
</comment>
<keyword evidence="2 4" id="KW-0238">DNA-binding</keyword>
<evidence type="ECO:0000256" key="4">
    <source>
        <dbReference type="RuleBase" id="RU362092"/>
    </source>
</evidence>
<proteinExistence type="inferred from homology"/>
<dbReference type="InterPro" id="IPR013824">
    <property type="entry name" value="Topo_IA_cen_sub1"/>
</dbReference>
<reference evidence="6 7" key="2">
    <citation type="submission" date="2017-10" db="EMBL/GenBank/DDBJ databases">
        <title>Genome analyses suggest a sexual origin of heterokaryosis in a supposedly ancient asexual fungus.</title>
        <authorList>
            <person name="Corradi N."/>
            <person name="Sedzielewska K."/>
            <person name="Noel J."/>
            <person name="Charron P."/>
            <person name="Farinelli L."/>
            <person name="Marton T."/>
            <person name="Kruger M."/>
            <person name="Pelin A."/>
            <person name="Brachmann A."/>
            <person name="Corradi N."/>
        </authorList>
    </citation>
    <scope>NUCLEOTIDE SEQUENCE [LARGE SCALE GENOMIC DNA]</scope>
    <source>
        <strain evidence="6 7">A1</strain>
    </source>
</reference>
<dbReference type="GO" id="GO:0006265">
    <property type="term" value="P:DNA topological change"/>
    <property type="evidence" value="ECO:0007669"/>
    <property type="project" value="InterPro"/>
</dbReference>
<dbReference type="InterPro" id="IPR013825">
    <property type="entry name" value="Topo_IA_cen_sub2"/>
</dbReference>
<dbReference type="InterPro" id="IPR003602">
    <property type="entry name" value="Topo_IA_DNA-bd_dom"/>
</dbReference>
<accession>A0A2N0QGV3</accession>
<evidence type="ECO:0000256" key="2">
    <source>
        <dbReference type="ARBA" id="ARBA00023125"/>
    </source>
</evidence>
<protein>
    <recommendedName>
        <fullName evidence="4">DNA topoisomerase</fullName>
        <ecNumber evidence="4">5.6.2.1</ecNumber>
    </recommendedName>
</protein>
<dbReference type="SMART" id="SM00437">
    <property type="entry name" value="TOP1Ac"/>
    <property type="match status" value="1"/>
</dbReference>
<dbReference type="GO" id="GO:0006281">
    <property type="term" value="P:DNA repair"/>
    <property type="evidence" value="ECO:0007669"/>
    <property type="project" value="TreeGrafter"/>
</dbReference>
<evidence type="ECO:0000259" key="5">
    <source>
        <dbReference type="PROSITE" id="PS52039"/>
    </source>
</evidence>
<comment type="catalytic activity">
    <reaction evidence="4">
        <text>ATP-independent breakage of single-stranded DNA, followed by passage and rejoining.</text>
        <dbReference type="EC" id="5.6.2.1"/>
    </reaction>
</comment>
<feature type="non-terminal residue" evidence="6">
    <location>
        <position position="165"/>
    </location>
</feature>
<dbReference type="GO" id="GO:0003917">
    <property type="term" value="F:DNA topoisomerase type I (single strand cut, ATP-independent) activity"/>
    <property type="evidence" value="ECO:0007669"/>
    <property type="project" value="UniProtKB-EC"/>
</dbReference>
<dbReference type="SUPFAM" id="SSF56712">
    <property type="entry name" value="Prokaryotic type I DNA topoisomerase"/>
    <property type="match status" value="1"/>
</dbReference>
<dbReference type="EMBL" id="LLXH01010475">
    <property type="protein sequence ID" value="PKC50291.1"/>
    <property type="molecule type" value="Genomic_DNA"/>
</dbReference>
<dbReference type="InterPro" id="IPR013497">
    <property type="entry name" value="Topo_IA_cen"/>
</dbReference>
<evidence type="ECO:0000256" key="3">
    <source>
        <dbReference type="ARBA" id="ARBA00023235"/>
    </source>
</evidence>
<evidence type="ECO:0000256" key="1">
    <source>
        <dbReference type="ARBA" id="ARBA00023029"/>
    </source>
</evidence>
<keyword evidence="3 4" id="KW-0413">Isomerase</keyword>
<reference evidence="6 7" key="1">
    <citation type="submission" date="2017-10" db="EMBL/GenBank/DDBJ databases">
        <title>Extensive intraspecific genome diversity in a model arbuscular mycorrhizal fungus.</title>
        <authorList>
            <person name="Chen E.C.H."/>
            <person name="Morin E."/>
            <person name="Baudet D."/>
            <person name="Noel J."/>
            <person name="Ndikumana S."/>
            <person name="Charron P."/>
            <person name="St-Onge C."/>
            <person name="Giorgi J."/>
            <person name="Grigoriev I.V."/>
            <person name="Roux C."/>
            <person name="Martin F.M."/>
            <person name="Corradi N."/>
        </authorList>
    </citation>
    <scope>NUCLEOTIDE SEQUENCE [LARGE SCALE GENOMIC DNA]</scope>
    <source>
        <strain evidence="6 7">A1</strain>
    </source>
</reference>
<dbReference type="PANTHER" id="PTHR11390:SF21">
    <property type="entry name" value="DNA TOPOISOMERASE 3-ALPHA"/>
    <property type="match status" value="1"/>
</dbReference>
<feature type="domain" description="Topo IA-type catalytic" evidence="5">
    <location>
        <begin position="1"/>
        <end position="165"/>
    </location>
</feature>
<dbReference type="PANTHER" id="PTHR11390">
    <property type="entry name" value="PROKARYOTIC DNA TOPOISOMERASE"/>
    <property type="match status" value="1"/>
</dbReference>
<evidence type="ECO:0000313" key="6">
    <source>
        <dbReference type="EMBL" id="PKC50291.1"/>
    </source>
</evidence>
<dbReference type="AlphaFoldDB" id="A0A2N0QGV3"/>
<dbReference type="Proteomes" id="UP000232688">
    <property type="component" value="Unassembled WGS sequence"/>
</dbReference>
<comment type="caution">
    <text evidence="6">The sequence shown here is derived from an EMBL/GenBank/DDBJ whole genome shotgun (WGS) entry which is preliminary data.</text>
</comment>
<gene>
    <name evidence="6" type="ORF">RhiirA1_406099</name>
</gene>
<organism evidence="6 7">
    <name type="scientific">Rhizophagus irregularis</name>
    <dbReference type="NCBI Taxonomy" id="588596"/>
    <lineage>
        <taxon>Eukaryota</taxon>
        <taxon>Fungi</taxon>
        <taxon>Fungi incertae sedis</taxon>
        <taxon>Mucoromycota</taxon>
        <taxon>Glomeromycotina</taxon>
        <taxon>Glomeromycetes</taxon>
        <taxon>Glomerales</taxon>
        <taxon>Glomeraceae</taxon>
        <taxon>Rhizophagus</taxon>
    </lineage>
</organism>
<dbReference type="GO" id="GO:0003677">
    <property type="term" value="F:DNA binding"/>
    <property type="evidence" value="ECO:0007669"/>
    <property type="project" value="UniProtKB-KW"/>
</dbReference>
<dbReference type="EC" id="5.6.2.1" evidence="4"/>
<sequence>MPPYVIDKTAVILESNNQFFKANGNMVIDKGYSVLYENFRKKQEQPLPNLTKDMALKIKKSNILSKQTEPPTRYTDSTLLDAMYHAGRFVEDKELQRVLKDAEGIGTSATRAEIIEKLISIGMIAREGKTFYATQFGIDVINSIGEHDIVSPVLTAVWSKKLKDI</sequence>
<dbReference type="Gene3D" id="2.70.20.10">
    <property type="entry name" value="Topoisomerase I, domain 3"/>
    <property type="match status" value="1"/>
</dbReference>
<dbReference type="VEuPathDB" id="FungiDB:RhiirA1_406099"/>
<dbReference type="PROSITE" id="PS52039">
    <property type="entry name" value="TOPO_IA_2"/>
    <property type="match status" value="1"/>
</dbReference>
<dbReference type="GO" id="GO:0006310">
    <property type="term" value="P:DNA recombination"/>
    <property type="evidence" value="ECO:0007669"/>
    <property type="project" value="TreeGrafter"/>
</dbReference>
<comment type="similarity">
    <text evidence="4">Belongs to the type IA topoisomerase family.</text>
</comment>
<name>A0A2N0QGV3_9GLOM</name>
<evidence type="ECO:0000313" key="7">
    <source>
        <dbReference type="Proteomes" id="UP000232688"/>
    </source>
</evidence>
<dbReference type="InterPro" id="IPR023405">
    <property type="entry name" value="Topo_IA_core_domain"/>
</dbReference>
<dbReference type="InterPro" id="IPR000380">
    <property type="entry name" value="Topo_IA"/>
</dbReference>